<keyword evidence="14" id="KW-0413">Isomerase</keyword>
<keyword evidence="11" id="KW-0238">DNA-binding</keyword>
<dbReference type="GO" id="GO:0030894">
    <property type="term" value="C:replisome"/>
    <property type="evidence" value="ECO:0007669"/>
    <property type="project" value="TreeGrafter"/>
</dbReference>
<comment type="caution">
    <text evidence="20">The sequence shown here is derived from an EMBL/GenBank/DDBJ whole genome shotgun (WGS) entry which is preliminary data.</text>
</comment>
<dbReference type="GO" id="GO:0016787">
    <property type="term" value="F:hydrolase activity"/>
    <property type="evidence" value="ECO:0007669"/>
    <property type="project" value="UniProtKB-KW"/>
</dbReference>
<dbReference type="InterPro" id="IPR044876">
    <property type="entry name" value="HRDC_dom_sf"/>
</dbReference>
<dbReference type="InterPro" id="IPR027417">
    <property type="entry name" value="P-loop_NTPase"/>
</dbReference>
<dbReference type="SUPFAM" id="SSF52540">
    <property type="entry name" value="P-loop containing nucleoside triphosphate hydrolases"/>
    <property type="match status" value="1"/>
</dbReference>
<dbReference type="GO" id="GO:0003677">
    <property type="term" value="F:DNA binding"/>
    <property type="evidence" value="ECO:0007669"/>
    <property type="project" value="UniProtKB-KW"/>
</dbReference>
<feature type="domain" description="Helicase C-terminal" evidence="19">
    <location>
        <begin position="219"/>
        <end position="364"/>
    </location>
</feature>
<evidence type="ECO:0000256" key="6">
    <source>
        <dbReference type="ARBA" id="ARBA00022763"/>
    </source>
</evidence>
<keyword evidence="21" id="KW-1185">Reference proteome</keyword>
<dbReference type="AlphaFoldDB" id="A0A4R3LAI4"/>
<dbReference type="InterPro" id="IPR011545">
    <property type="entry name" value="DEAD/DEAH_box_helicase_dom"/>
</dbReference>
<proteinExistence type="inferred from homology"/>
<dbReference type="NCBIfam" id="TIGR01389">
    <property type="entry name" value="recQ"/>
    <property type="match status" value="1"/>
</dbReference>
<sequence length="716" mass="81755">MSLKHAEDLLQSHFGFSSFRLGQRQIVESILNGHHTLGIMPTGGGKSICYQIPALMLPGVTIVISPLISLMKDQVDGLQQIGIPATFINSSLTSQEIHQRIQETVDGKYKLLYLAPERIDSEHFQGIFERLPVYLVTIDEAHCISQWGHDFRPSYRSMVQKIRQLPRKPIIASLTATATPAVKEDIAHLLGISDHHIFTSKLQRANLSFSVQHEVDKATFIESYLRSHPGQTGIIYCSTRKDVEKIHEFLVHKGFSAAAYHAGLSDQDRIRAQEQFSYDQIQTIVATNAFGMGIDKSNVRFVIHFNLPKNLESYYQEAGRAGRDGDESECILLYSPEDIQTPRFLIQQSELPPDLKKLEFHKLQEMKNYCYTQQCLQKTIVQYFGDDHDFSCGKCSNCLQLDQERTEIDATVDAQKIFSCIKRMKERFGLTTVVKVLRGSNSKRLLQWKLDQLSTYGIMKDKSEKEILALSQWLAAEGYIAIVLSDQSRPLATLTAKAVEVLKGERRVTYQQRSVLESLPTTSKINELFEELRLVRRTLSEQEQLPPYMIFQDSTLKEMSRKLPVDSHSFLQITGVGEKKYQKYGDAFIQVIRTYVENHQLQPVHELSTTPTTNDKEPSHLTTFHMYEEGKSIEEIAEVRSLHRATIEDHLFRCGMEGFAINWDLFIPKEYEALIIQKIEALGAHKLRPLKEELPDEVDYMAIKAVIAKRELVTSN</sequence>
<dbReference type="CDD" id="cd17920">
    <property type="entry name" value="DEXHc_RecQ"/>
    <property type="match status" value="1"/>
</dbReference>
<keyword evidence="7" id="KW-0378">Hydrolase</keyword>
<keyword evidence="12" id="KW-0233">DNA recombination</keyword>
<comment type="similarity">
    <text evidence="3">Belongs to the helicase family. RecQ subfamily.</text>
</comment>
<evidence type="ECO:0000256" key="3">
    <source>
        <dbReference type="ARBA" id="ARBA00005446"/>
    </source>
</evidence>
<evidence type="ECO:0000256" key="4">
    <source>
        <dbReference type="ARBA" id="ARBA00022723"/>
    </source>
</evidence>
<dbReference type="FunFam" id="3.40.50.300:FF:000296">
    <property type="entry name" value="ATP-dependent DNA helicase RecQ"/>
    <property type="match status" value="1"/>
</dbReference>
<dbReference type="GO" id="GO:0009432">
    <property type="term" value="P:SOS response"/>
    <property type="evidence" value="ECO:0007669"/>
    <property type="project" value="UniProtKB-UniRule"/>
</dbReference>
<dbReference type="Pfam" id="PF16124">
    <property type="entry name" value="RecQ_Zn_bind"/>
    <property type="match status" value="1"/>
</dbReference>
<dbReference type="Gene3D" id="1.10.150.80">
    <property type="entry name" value="HRDC domain"/>
    <property type="match status" value="1"/>
</dbReference>
<evidence type="ECO:0000256" key="15">
    <source>
        <dbReference type="ARBA" id="ARBA00034617"/>
    </source>
</evidence>
<evidence type="ECO:0000313" key="20">
    <source>
        <dbReference type="EMBL" id="TCS96863.1"/>
    </source>
</evidence>
<dbReference type="InterPro" id="IPR004589">
    <property type="entry name" value="DNA_helicase_ATP-dep_RecQ"/>
</dbReference>
<comment type="cofactor">
    <cofactor evidence="2">
        <name>Zn(2+)</name>
        <dbReference type="ChEBI" id="CHEBI:29105"/>
    </cofactor>
</comment>
<keyword evidence="10" id="KW-0067">ATP-binding</keyword>
<dbReference type="GO" id="GO:0005524">
    <property type="term" value="F:ATP binding"/>
    <property type="evidence" value="ECO:0007669"/>
    <property type="project" value="UniProtKB-KW"/>
</dbReference>
<accession>A0A4R3LAI4</accession>
<dbReference type="Pfam" id="PF00570">
    <property type="entry name" value="HRDC"/>
    <property type="match status" value="1"/>
</dbReference>
<evidence type="ECO:0000256" key="14">
    <source>
        <dbReference type="ARBA" id="ARBA00023235"/>
    </source>
</evidence>
<dbReference type="GO" id="GO:0043138">
    <property type="term" value="F:3'-5' DNA helicase activity"/>
    <property type="evidence" value="ECO:0007669"/>
    <property type="project" value="UniProtKB-EC"/>
</dbReference>
<dbReference type="InterPro" id="IPR010997">
    <property type="entry name" value="HRDC-like_sf"/>
</dbReference>
<evidence type="ECO:0000256" key="1">
    <source>
        <dbReference type="ARBA" id="ARBA00001946"/>
    </source>
</evidence>
<evidence type="ECO:0000313" key="21">
    <source>
        <dbReference type="Proteomes" id="UP000294937"/>
    </source>
</evidence>
<feature type="domain" description="Helicase ATP-binding" evidence="18">
    <location>
        <begin position="27"/>
        <end position="196"/>
    </location>
</feature>
<dbReference type="InterPro" id="IPR014001">
    <property type="entry name" value="Helicase_ATP-bd"/>
</dbReference>
<evidence type="ECO:0000256" key="8">
    <source>
        <dbReference type="ARBA" id="ARBA00022806"/>
    </source>
</evidence>
<name>A0A4R3LAI4_9BACL</name>
<dbReference type="SMART" id="SM00487">
    <property type="entry name" value="DEXDc"/>
    <property type="match status" value="1"/>
</dbReference>
<keyword evidence="9" id="KW-0862">Zinc</keyword>
<reference evidence="20 21" key="1">
    <citation type="submission" date="2019-03" db="EMBL/GenBank/DDBJ databases">
        <title>Genomic Encyclopedia of Type Strains, Phase IV (KMG-IV): sequencing the most valuable type-strain genomes for metagenomic binning, comparative biology and taxonomic classification.</title>
        <authorList>
            <person name="Goeker M."/>
        </authorList>
    </citation>
    <scope>NUCLEOTIDE SEQUENCE [LARGE SCALE GENOMIC DNA]</scope>
    <source>
        <strain evidence="20 21">DSM 45707</strain>
    </source>
</reference>
<dbReference type="PROSITE" id="PS50967">
    <property type="entry name" value="HRDC"/>
    <property type="match status" value="1"/>
</dbReference>
<dbReference type="InterPro" id="IPR002121">
    <property type="entry name" value="HRDC_dom"/>
</dbReference>
<protein>
    <recommendedName>
        <fullName evidence="16">DNA helicase RecQ</fullName>
        <ecNumber evidence="16">5.6.2.4</ecNumber>
    </recommendedName>
</protein>
<dbReference type="InterPro" id="IPR029491">
    <property type="entry name" value="Helicase_HTH"/>
</dbReference>
<dbReference type="PANTHER" id="PTHR13710:SF105">
    <property type="entry name" value="ATP-DEPENDENT DNA HELICASE Q1"/>
    <property type="match status" value="1"/>
</dbReference>
<dbReference type="PROSITE" id="PS51192">
    <property type="entry name" value="HELICASE_ATP_BIND_1"/>
    <property type="match status" value="1"/>
</dbReference>
<dbReference type="Pfam" id="PF14493">
    <property type="entry name" value="HTH_40"/>
    <property type="match status" value="1"/>
</dbReference>
<dbReference type="EC" id="5.6.2.4" evidence="16"/>
<dbReference type="SMART" id="SM00341">
    <property type="entry name" value="HRDC"/>
    <property type="match status" value="1"/>
</dbReference>
<dbReference type="Pfam" id="PF00270">
    <property type="entry name" value="DEAD"/>
    <property type="match status" value="1"/>
</dbReference>
<dbReference type="Gene3D" id="3.40.50.300">
    <property type="entry name" value="P-loop containing nucleotide triphosphate hydrolases"/>
    <property type="match status" value="2"/>
</dbReference>
<dbReference type="GO" id="GO:0006281">
    <property type="term" value="P:DNA repair"/>
    <property type="evidence" value="ECO:0007669"/>
    <property type="project" value="UniProtKB-KW"/>
</dbReference>
<comment type="catalytic activity">
    <reaction evidence="15">
        <text>Couples ATP hydrolysis with the unwinding of duplex DNA by translocating in the 3'-5' direction.</text>
        <dbReference type="EC" id="5.6.2.4"/>
    </reaction>
</comment>
<dbReference type="PANTHER" id="PTHR13710">
    <property type="entry name" value="DNA HELICASE RECQ FAMILY MEMBER"/>
    <property type="match status" value="1"/>
</dbReference>
<dbReference type="SMART" id="SM00490">
    <property type="entry name" value="HELICc"/>
    <property type="match status" value="1"/>
</dbReference>
<dbReference type="GO" id="GO:0006310">
    <property type="term" value="P:DNA recombination"/>
    <property type="evidence" value="ECO:0007669"/>
    <property type="project" value="UniProtKB-UniRule"/>
</dbReference>
<dbReference type="RefSeq" id="WP_243648622.1">
    <property type="nucleotide sequence ID" value="NZ_SMAG01000001.1"/>
</dbReference>
<dbReference type="CDD" id="cd18794">
    <property type="entry name" value="SF2_C_RecQ"/>
    <property type="match status" value="1"/>
</dbReference>
<keyword evidence="13" id="KW-0234">DNA repair</keyword>
<dbReference type="GO" id="GO:0043590">
    <property type="term" value="C:bacterial nucleoid"/>
    <property type="evidence" value="ECO:0007669"/>
    <property type="project" value="TreeGrafter"/>
</dbReference>
<evidence type="ECO:0000259" key="18">
    <source>
        <dbReference type="PROSITE" id="PS51192"/>
    </source>
</evidence>
<evidence type="ECO:0000256" key="2">
    <source>
        <dbReference type="ARBA" id="ARBA00001947"/>
    </source>
</evidence>
<dbReference type="GO" id="GO:0046872">
    <property type="term" value="F:metal ion binding"/>
    <property type="evidence" value="ECO:0007669"/>
    <property type="project" value="UniProtKB-KW"/>
</dbReference>
<dbReference type="InterPro" id="IPR001650">
    <property type="entry name" value="Helicase_C-like"/>
</dbReference>
<dbReference type="SUPFAM" id="SSF47819">
    <property type="entry name" value="HRDC-like"/>
    <property type="match status" value="1"/>
</dbReference>
<gene>
    <name evidence="20" type="ORF">EDD58_101508</name>
</gene>
<dbReference type="EMBL" id="SMAG01000001">
    <property type="protein sequence ID" value="TCS96863.1"/>
    <property type="molecule type" value="Genomic_DNA"/>
</dbReference>
<evidence type="ECO:0000256" key="13">
    <source>
        <dbReference type="ARBA" id="ARBA00023204"/>
    </source>
</evidence>
<evidence type="ECO:0000256" key="7">
    <source>
        <dbReference type="ARBA" id="ARBA00022801"/>
    </source>
</evidence>
<keyword evidence="8 20" id="KW-0347">Helicase</keyword>
<feature type="domain" description="HRDC" evidence="17">
    <location>
        <begin position="522"/>
        <end position="602"/>
    </location>
</feature>
<dbReference type="GO" id="GO:0006260">
    <property type="term" value="P:DNA replication"/>
    <property type="evidence" value="ECO:0007669"/>
    <property type="project" value="InterPro"/>
</dbReference>
<comment type="cofactor">
    <cofactor evidence="1">
        <name>Mg(2+)</name>
        <dbReference type="ChEBI" id="CHEBI:18420"/>
    </cofactor>
</comment>
<keyword evidence="6" id="KW-0227">DNA damage</keyword>
<evidence type="ECO:0000256" key="12">
    <source>
        <dbReference type="ARBA" id="ARBA00023172"/>
    </source>
</evidence>
<evidence type="ECO:0000256" key="16">
    <source>
        <dbReference type="NCBIfam" id="TIGR01389"/>
    </source>
</evidence>
<dbReference type="InterPro" id="IPR032284">
    <property type="entry name" value="RecQ_Zn-bd"/>
</dbReference>
<dbReference type="SMART" id="SM00956">
    <property type="entry name" value="RQC"/>
    <property type="match status" value="1"/>
</dbReference>
<dbReference type="InterPro" id="IPR018982">
    <property type="entry name" value="RQC_domain"/>
</dbReference>
<dbReference type="InterPro" id="IPR006293">
    <property type="entry name" value="DNA_helicase_ATP-dep_RecQ_bac"/>
</dbReference>
<evidence type="ECO:0000259" key="17">
    <source>
        <dbReference type="PROSITE" id="PS50967"/>
    </source>
</evidence>
<evidence type="ECO:0000256" key="11">
    <source>
        <dbReference type="ARBA" id="ARBA00023125"/>
    </source>
</evidence>
<dbReference type="SUPFAM" id="SSF46785">
    <property type="entry name" value="Winged helix' DNA-binding domain"/>
    <property type="match status" value="1"/>
</dbReference>
<dbReference type="GO" id="GO:0005737">
    <property type="term" value="C:cytoplasm"/>
    <property type="evidence" value="ECO:0007669"/>
    <property type="project" value="TreeGrafter"/>
</dbReference>
<keyword evidence="4" id="KW-0479">Metal-binding</keyword>
<dbReference type="InterPro" id="IPR036388">
    <property type="entry name" value="WH-like_DNA-bd_sf"/>
</dbReference>
<dbReference type="Pfam" id="PF00271">
    <property type="entry name" value="Helicase_C"/>
    <property type="match status" value="1"/>
</dbReference>
<keyword evidence="5" id="KW-0547">Nucleotide-binding</keyword>
<dbReference type="InterPro" id="IPR036390">
    <property type="entry name" value="WH_DNA-bd_sf"/>
</dbReference>
<evidence type="ECO:0000256" key="9">
    <source>
        <dbReference type="ARBA" id="ARBA00022833"/>
    </source>
</evidence>
<evidence type="ECO:0000259" key="19">
    <source>
        <dbReference type="PROSITE" id="PS51194"/>
    </source>
</evidence>
<dbReference type="PROSITE" id="PS51194">
    <property type="entry name" value="HELICASE_CTER"/>
    <property type="match status" value="1"/>
</dbReference>
<dbReference type="NCBIfam" id="TIGR00614">
    <property type="entry name" value="recQ_fam"/>
    <property type="match status" value="1"/>
</dbReference>
<dbReference type="Proteomes" id="UP000294937">
    <property type="component" value="Unassembled WGS sequence"/>
</dbReference>
<evidence type="ECO:0000256" key="5">
    <source>
        <dbReference type="ARBA" id="ARBA00022741"/>
    </source>
</evidence>
<dbReference type="FunFam" id="3.40.50.300:FF:001456">
    <property type="entry name" value="ATP-dependent DNA helicase"/>
    <property type="match status" value="1"/>
</dbReference>
<evidence type="ECO:0000256" key="10">
    <source>
        <dbReference type="ARBA" id="ARBA00022840"/>
    </source>
</evidence>
<dbReference type="Gene3D" id="1.10.10.10">
    <property type="entry name" value="Winged helix-like DNA-binding domain superfamily/Winged helix DNA-binding domain"/>
    <property type="match status" value="1"/>
</dbReference>
<dbReference type="GO" id="GO:0009378">
    <property type="term" value="F:four-way junction helicase activity"/>
    <property type="evidence" value="ECO:0007669"/>
    <property type="project" value="TreeGrafter"/>
</dbReference>
<organism evidence="20 21">
    <name type="scientific">Hazenella coriacea</name>
    <dbReference type="NCBI Taxonomy" id="1179467"/>
    <lineage>
        <taxon>Bacteria</taxon>
        <taxon>Bacillati</taxon>
        <taxon>Bacillota</taxon>
        <taxon>Bacilli</taxon>
        <taxon>Bacillales</taxon>
        <taxon>Thermoactinomycetaceae</taxon>
        <taxon>Hazenella</taxon>
    </lineage>
</organism>
<dbReference type="Pfam" id="PF09382">
    <property type="entry name" value="RQC"/>
    <property type="match status" value="1"/>
</dbReference>